<feature type="signal peptide" evidence="1">
    <location>
        <begin position="1"/>
        <end position="21"/>
    </location>
</feature>
<dbReference type="AlphaFoldDB" id="A0A368GGC7"/>
<dbReference type="STRING" id="29170.A0A368GGC7"/>
<keyword evidence="3" id="KW-1185">Reference proteome</keyword>
<feature type="chain" id="PRO_5016662812" evidence="1">
    <location>
        <begin position="22"/>
        <end position="137"/>
    </location>
</feature>
<sequence length="137" mass="15403">MLHIMNVTRQGLLVILEYCLAHSIDDHQCFEALVTSLGYNTVQFWRAAVPHIFDSDLAFGTKYRDALLFALTLYDVNTGKNRLRLSSSFVGPDALVAQVEQWGRSLSRVKVVLKIASHSWRLVGERGRGEVREKGGV</sequence>
<reference evidence="2 3" key="1">
    <citation type="submission" date="2014-10" db="EMBL/GenBank/DDBJ databases">
        <title>Draft genome of the hookworm Ancylostoma caninum.</title>
        <authorList>
            <person name="Mitreva M."/>
        </authorList>
    </citation>
    <scope>NUCLEOTIDE SEQUENCE [LARGE SCALE GENOMIC DNA]</scope>
    <source>
        <strain evidence="2 3">Baltimore</strain>
    </source>
</reference>
<dbReference type="EMBL" id="JOJR01000157">
    <property type="protein sequence ID" value="RCN43431.1"/>
    <property type="molecule type" value="Genomic_DNA"/>
</dbReference>
<name>A0A368GGC7_ANCCA</name>
<comment type="caution">
    <text evidence="2">The sequence shown here is derived from an EMBL/GenBank/DDBJ whole genome shotgun (WGS) entry which is preliminary data.</text>
</comment>
<evidence type="ECO:0000313" key="3">
    <source>
        <dbReference type="Proteomes" id="UP000252519"/>
    </source>
</evidence>
<proteinExistence type="predicted"/>
<evidence type="ECO:0000313" key="2">
    <source>
        <dbReference type="EMBL" id="RCN43431.1"/>
    </source>
</evidence>
<protein>
    <submittedName>
        <fullName evidence="2">Uncharacterized protein</fullName>
    </submittedName>
</protein>
<accession>A0A368GGC7</accession>
<dbReference type="Proteomes" id="UP000252519">
    <property type="component" value="Unassembled WGS sequence"/>
</dbReference>
<dbReference type="OrthoDB" id="755951at2759"/>
<organism evidence="2 3">
    <name type="scientific">Ancylostoma caninum</name>
    <name type="common">Dog hookworm</name>
    <dbReference type="NCBI Taxonomy" id="29170"/>
    <lineage>
        <taxon>Eukaryota</taxon>
        <taxon>Metazoa</taxon>
        <taxon>Ecdysozoa</taxon>
        <taxon>Nematoda</taxon>
        <taxon>Chromadorea</taxon>
        <taxon>Rhabditida</taxon>
        <taxon>Rhabditina</taxon>
        <taxon>Rhabditomorpha</taxon>
        <taxon>Strongyloidea</taxon>
        <taxon>Ancylostomatidae</taxon>
        <taxon>Ancylostomatinae</taxon>
        <taxon>Ancylostoma</taxon>
    </lineage>
</organism>
<gene>
    <name evidence="2" type="ORF">ANCCAN_10557</name>
</gene>
<keyword evidence="1" id="KW-0732">Signal</keyword>
<evidence type="ECO:0000256" key="1">
    <source>
        <dbReference type="SAM" id="SignalP"/>
    </source>
</evidence>